<feature type="chain" id="PRO_5027028184" evidence="1">
    <location>
        <begin position="17"/>
        <end position="146"/>
    </location>
</feature>
<evidence type="ECO:0000313" key="3">
    <source>
        <dbReference type="Proteomes" id="UP000474565"/>
    </source>
</evidence>
<dbReference type="EMBL" id="WWCP01000037">
    <property type="protein sequence ID" value="MYM84693.1"/>
    <property type="molecule type" value="Genomic_DNA"/>
</dbReference>
<keyword evidence="1" id="KW-0732">Signal</keyword>
<evidence type="ECO:0000256" key="1">
    <source>
        <dbReference type="SAM" id="SignalP"/>
    </source>
</evidence>
<feature type="signal peptide" evidence="1">
    <location>
        <begin position="1"/>
        <end position="16"/>
    </location>
</feature>
<dbReference type="AlphaFoldDB" id="A0A6L8MRL0"/>
<accession>A0A6L8MRL0</accession>
<organism evidence="2 3">
    <name type="scientific">Duganella lactea</name>
    <dbReference type="NCBI Taxonomy" id="2692173"/>
    <lineage>
        <taxon>Bacteria</taxon>
        <taxon>Pseudomonadati</taxon>
        <taxon>Pseudomonadota</taxon>
        <taxon>Betaproteobacteria</taxon>
        <taxon>Burkholderiales</taxon>
        <taxon>Oxalobacteraceae</taxon>
        <taxon>Telluria group</taxon>
        <taxon>Duganella</taxon>
    </lineage>
</organism>
<dbReference type="Proteomes" id="UP000474565">
    <property type="component" value="Unassembled WGS sequence"/>
</dbReference>
<comment type="caution">
    <text evidence="2">The sequence shown here is derived from an EMBL/GenBank/DDBJ whole genome shotgun (WGS) entry which is preliminary data.</text>
</comment>
<evidence type="ECO:0000313" key="2">
    <source>
        <dbReference type="EMBL" id="MYM84693.1"/>
    </source>
</evidence>
<gene>
    <name evidence="2" type="ORF">GTP44_22440</name>
</gene>
<name>A0A6L8MRL0_9BURK</name>
<protein>
    <submittedName>
        <fullName evidence="2">Uncharacterized protein</fullName>
    </submittedName>
</protein>
<reference evidence="2 3" key="1">
    <citation type="submission" date="2019-12" db="EMBL/GenBank/DDBJ databases">
        <title>Novel species isolated from a subtropical stream in China.</title>
        <authorList>
            <person name="Lu H."/>
        </authorList>
    </citation>
    <scope>NUCLEOTIDE SEQUENCE [LARGE SCALE GENOMIC DNA]</scope>
    <source>
        <strain evidence="2 3">FT50W</strain>
    </source>
</reference>
<dbReference type="RefSeq" id="WP_161021159.1">
    <property type="nucleotide sequence ID" value="NZ_WWCP01000037.1"/>
</dbReference>
<proteinExistence type="predicted"/>
<sequence length="146" mass="15598">MKVLFALMLVSTAALADDAALLKCRQLDDGPLRLACYNAIPLSGAKTVVAVAAATAPTPNQLVQEFGQQNAAKIDAIESSIVGEFDGWVPNQRIRLANGQVWRIADGSDEAMSATNPKVKLERGAMGAIYMDIDGSRTAPRVKREK</sequence>